<dbReference type="Gene3D" id="3.30.420.10">
    <property type="entry name" value="Ribonuclease H-like superfamily/Ribonuclease H"/>
    <property type="match status" value="1"/>
</dbReference>
<keyword evidence="2" id="KW-1185">Reference proteome</keyword>
<dbReference type="EMBL" id="CAUEEQ010047491">
    <property type="protein sequence ID" value="CAJ0959343.1"/>
    <property type="molecule type" value="Genomic_DNA"/>
</dbReference>
<proteinExistence type="predicted"/>
<evidence type="ECO:0000313" key="2">
    <source>
        <dbReference type="Proteomes" id="UP001176940"/>
    </source>
</evidence>
<comment type="caution">
    <text evidence="1">The sequence shown here is derived from an EMBL/GenBank/DDBJ whole genome shotgun (WGS) entry which is preliminary data.</text>
</comment>
<accession>A0ABN9M8H0</accession>
<organism evidence="1 2">
    <name type="scientific">Ranitomeya imitator</name>
    <name type="common">mimic poison frog</name>
    <dbReference type="NCBI Taxonomy" id="111125"/>
    <lineage>
        <taxon>Eukaryota</taxon>
        <taxon>Metazoa</taxon>
        <taxon>Chordata</taxon>
        <taxon>Craniata</taxon>
        <taxon>Vertebrata</taxon>
        <taxon>Euteleostomi</taxon>
        <taxon>Amphibia</taxon>
        <taxon>Batrachia</taxon>
        <taxon>Anura</taxon>
        <taxon>Neobatrachia</taxon>
        <taxon>Hyloidea</taxon>
        <taxon>Dendrobatidae</taxon>
        <taxon>Dendrobatinae</taxon>
        <taxon>Ranitomeya</taxon>
    </lineage>
</organism>
<dbReference type="InterPro" id="IPR036397">
    <property type="entry name" value="RNaseH_sf"/>
</dbReference>
<evidence type="ECO:0000313" key="1">
    <source>
        <dbReference type="EMBL" id="CAJ0959343.1"/>
    </source>
</evidence>
<evidence type="ECO:0008006" key="3">
    <source>
        <dbReference type="Google" id="ProtNLM"/>
    </source>
</evidence>
<protein>
    <recommendedName>
        <fullName evidence="3">Transposase</fullName>
    </recommendedName>
</protein>
<dbReference type="Proteomes" id="UP001176940">
    <property type="component" value="Unassembled WGS sequence"/>
</dbReference>
<sequence length="162" mass="18394">MNAAKYRDILDENLFQSALDLRLGGRFTFQQDNGPKHTAKITKEWLQNNTVTILKDGNKGKHRVTKRGPALSYPMFYPGYRHRWSLESGLCDSSPATKQRRSDPDRCRYRCKQSLSVTVKTGSQCPVPSLEIGLTFLMTLSYSHFEDAIPPSVSFVTMDENS</sequence>
<gene>
    <name evidence="1" type="ORF">RIMI_LOCUS16766840</name>
</gene>
<name>A0ABN9M8H0_9NEOB</name>
<reference evidence="1" key="1">
    <citation type="submission" date="2023-07" db="EMBL/GenBank/DDBJ databases">
        <authorList>
            <person name="Stuckert A."/>
        </authorList>
    </citation>
    <scope>NUCLEOTIDE SEQUENCE</scope>
</reference>